<keyword evidence="6" id="KW-1185">Reference proteome</keyword>
<proteinExistence type="predicted"/>
<dbReference type="Gene3D" id="3.40.50.1110">
    <property type="entry name" value="SGNH hydrolase"/>
    <property type="match status" value="1"/>
</dbReference>
<dbReference type="OrthoDB" id="1488710at2"/>
<accession>A0A3D8YE17</accession>
<evidence type="ECO:0000313" key="5">
    <source>
        <dbReference type="EMBL" id="REA62448.1"/>
    </source>
</evidence>
<dbReference type="InterPro" id="IPR036514">
    <property type="entry name" value="SGNH_hydro_sf"/>
</dbReference>
<dbReference type="Pfam" id="PF03629">
    <property type="entry name" value="SASA"/>
    <property type="match status" value="1"/>
</dbReference>
<dbReference type="PANTHER" id="PTHR31988">
    <property type="entry name" value="ESTERASE, PUTATIVE (DUF303)-RELATED"/>
    <property type="match status" value="1"/>
</dbReference>
<dbReference type="InterPro" id="IPR013783">
    <property type="entry name" value="Ig-like_fold"/>
</dbReference>
<dbReference type="AlphaFoldDB" id="A0A3D8YE17"/>
<organism evidence="5 6">
    <name type="scientific">Dyadobacter luteus</name>
    <dbReference type="NCBI Taxonomy" id="2259619"/>
    <lineage>
        <taxon>Bacteria</taxon>
        <taxon>Pseudomonadati</taxon>
        <taxon>Bacteroidota</taxon>
        <taxon>Cytophagia</taxon>
        <taxon>Cytophagales</taxon>
        <taxon>Spirosomataceae</taxon>
        <taxon>Dyadobacter</taxon>
    </lineage>
</organism>
<dbReference type="NCBIfam" id="TIGR04183">
    <property type="entry name" value="Por_Secre_tail"/>
    <property type="match status" value="1"/>
</dbReference>
<dbReference type="InterPro" id="IPR005181">
    <property type="entry name" value="SASA"/>
</dbReference>
<dbReference type="Gene3D" id="2.60.40.10">
    <property type="entry name" value="Immunoglobulins"/>
    <property type="match status" value="1"/>
</dbReference>
<dbReference type="Pfam" id="PF18962">
    <property type="entry name" value="Por_Secre_tail"/>
    <property type="match status" value="1"/>
</dbReference>
<keyword evidence="1" id="KW-0378">Hydrolase</keyword>
<evidence type="ECO:0000259" key="3">
    <source>
        <dbReference type="Pfam" id="PF03629"/>
    </source>
</evidence>
<feature type="domain" description="Secretion system C-terminal sorting" evidence="4">
    <location>
        <begin position="588"/>
        <end position="648"/>
    </location>
</feature>
<dbReference type="GO" id="GO:0016788">
    <property type="term" value="F:hydrolase activity, acting on ester bonds"/>
    <property type="evidence" value="ECO:0007669"/>
    <property type="project" value="UniProtKB-ARBA"/>
</dbReference>
<feature type="domain" description="Sialate O-acetylesterase" evidence="3">
    <location>
        <begin position="132"/>
        <end position="332"/>
    </location>
</feature>
<dbReference type="InterPro" id="IPR026444">
    <property type="entry name" value="Secre_tail"/>
</dbReference>
<dbReference type="RefSeq" id="WP_115830479.1">
    <property type="nucleotide sequence ID" value="NZ_QNUL01000005.1"/>
</dbReference>
<keyword evidence="2" id="KW-0732">Signal</keyword>
<evidence type="ECO:0000313" key="6">
    <source>
        <dbReference type="Proteomes" id="UP000256373"/>
    </source>
</evidence>
<dbReference type="EMBL" id="QNUL01000005">
    <property type="protein sequence ID" value="REA62448.1"/>
    <property type="molecule type" value="Genomic_DNA"/>
</dbReference>
<feature type="signal peptide" evidence="2">
    <location>
        <begin position="1"/>
        <end position="22"/>
    </location>
</feature>
<name>A0A3D8YE17_9BACT</name>
<evidence type="ECO:0000256" key="2">
    <source>
        <dbReference type="SAM" id="SignalP"/>
    </source>
</evidence>
<dbReference type="PANTHER" id="PTHR31988:SF19">
    <property type="entry name" value="9-O-ACETYL-N-ACETYLNEURAMINIC ACID DEACETYLASE-RELATED"/>
    <property type="match status" value="1"/>
</dbReference>
<gene>
    <name evidence="5" type="ORF">DSL64_09345</name>
</gene>
<evidence type="ECO:0000256" key="1">
    <source>
        <dbReference type="ARBA" id="ARBA00022801"/>
    </source>
</evidence>
<comment type="caution">
    <text evidence="5">The sequence shown here is derived from an EMBL/GenBank/DDBJ whole genome shotgun (WGS) entry which is preliminary data.</text>
</comment>
<protein>
    <submittedName>
        <fullName evidence="5">T9SS C-terminal target domain-containing protein</fullName>
    </submittedName>
</protein>
<reference evidence="5 6" key="1">
    <citation type="submission" date="2018-07" db="EMBL/GenBank/DDBJ databases">
        <title>Dyadobacter roseus sp. nov., isolated from rose rhizosphere soil.</title>
        <authorList>
            <person name="Chen L."/>
        </authorList>
    </citation>
    <scope>NUCLEOTIDE SEQUENCE [LARGE SCALE GENOMIC DNA]</scope>
    <source>
        <strain evidence="5 6">RS19</strain>
    </source>
</reference>
<dbReference type="SUPFAM" id="SSF52266">
    <property type="entry name" value="SGNH hydrolase"/>
    <property type="match status" value="1"/>
</dbReference>
<dbReference type="Proteomes" id="UP000256373">
    <property type="component" value="Unassembled WGS sequence"/>
</dbReference>
<sequence length="653" mass="72282">MKKILPSLVWLCYALSITVSFAQLHITYPSDRIVLQRNQSNTATVTIAGYFESCQDRVEARFVPIQSHPDRPAMGQPTPLDGSWQVIQNTNTCSNFRGSIVVPGGWYRLEVRGIRAGQSPVTAQIDHVGVGEVFLVSGQSNATGGDNNPTGPGATEDAVSSVHFRTNMEPYNNLQVDCPVYTHLDQSTTTAPFGNYAWCWGYFGDKMVKQLNVPVMIFNSGWSGSSIANWKQTISPTGQTSAWFGYVYPQGLPFGNMRTALNHYIAQLGVRAILWHQGESDTKTETSREDYRNDLRDVIAATRNLSNKPNLPFVVSRASRYSFKKAGDVNDVSYTSADVIAAQNDVIGIATDGYLPEYKVPHVFEGPATDDYWDSQYRHDQVHFAGAGLDFLANLWSDHLDANFFANSTPYSAIPPIEVSVTGSTLAAPNGWDAYHWLGDVNNCNAVLSTNQQITPTEGIYKLKVTDSFMNTVFSPAMKASSSSLPVTWKYFKGTTGENLTAELQWATTEESNSSVFELERMSKNQFEKVASIAAAGNSSSTNTYSFTDKLLVPGTFYYRIKQIDMDGTSSYSNIISLQLRGKSLVKLFPNPVVNVLSIESPQLIHSLEVFNEAGIRIFRNQNPAGIQELDMSRYQHGVYIIKLNGESFRVAR</sequence>
<evidence type="ECO:0000259" key="4">
    <source>
        <dbReference type="Pfam" id="PF18962"/>
    </source>
</evidence>
<feature type="chain" id="PRO_5017679493" evidence="2">
    <location>
        <begin position="23"/>
        <end position="653"/>
    </location>
</feature>
<dbReference type="InterPro" id="IPR052940">
    <property type="entry name" value="Carb_Esterase_6"/>
</dbReference>